<keyword evidence="2" id="KW-1185">Reference proteome</keyword>
<name>A0ABP7XPQ3_9FLAO</name>
<dbReference type="EMBL" id="BAABAO010000003">
    <property type="protein sequence ID" value="GAA4123455.1"/>
    <property type="molecule type" value="Genomic_DNA"/>
</dbReference>
<accession>A0ABP7XPQ3</accession>
<evidence type="ECO:0000313" key="1">
    <source>
        <dbReference type="EMBL" id="GAA4123455.1"/>
    </source>
</evidence>
<proteinExistence type="predicted"/>
<dbReference type="Proteomes" id="UP001501333">
    <property type="component" value="Unassembled WGS sequence"/>
</dbReference>
<gene>
    <name evidence="1" type="ORF">GCM10022250_07150</name>
</gene>
<comment type="caution">
    <text evidence="1">The sequence shown here is derived from an EMBL/GenBank/DDBJ whole genome shotgun (WGS) entry which is preliminary data.</text>
</comment>
<organism evidence="1 2">
    <name type="scientific">Flavobacterium chungbukense</name>
    <dbReference type="NCBI Taxonomy" id="877464"/>
    <lineage>
        <taxon>Bacteria</taxon>
        <taxon>Pseudomonadati</taxon>
        <taxon>Bacteroidota</taxon>
        <taxon>Flavobacteriia</taxon>
        <taxon>Flavobacteriales</taxon>
        <taxon>Flavobacteriaceae</taxon>
        <taxon>Flavobacterium</taxon>
    </lineage>
</organism>
<evidence type="ECO:0000313" key="2">
    <source>
        <dbReference type="Proteomes" id="UP001501333"/>
    </source>
</evidence>
<protein>
    <submittedName>
        <fullName evidence="1">Uncharacterized protein</fullName>
    </submittedName>
</protein>
<sequence length="61" mass="6868">MITLISVYKNIFAGFGFPFVVKSLGIPGSFLKYPFIYNFRGKVFPSQILSASNNLLFTLSR</sequence>
<reference evidence="2" key="1">
    <citation type="journal article" date="2019" name="Int. J. Syst. Evol. Microbiol.">
        <title>The Global Catalogue of Microorganisms (GCM) 10K type strain sequencing project: providing services to taxonomists for standard genome sequencing and annotation.</title>
        <authorList>
            <consortium name="The Broad Institute Genomics Platform"/>
            <consortium name="The Broad Institute Genome Sequencing Center for Infectious Disease"/>
            <person name="Wu L."/>
            <person name="Ma J."/>
        </authorList>
    </citation>
    <scope>NUCLEOTIDE SEQUENCE [LARGE SCALE GENOMIC DNA]</scope>
    <source>
        <strain evidence="2">JCM 17386</strain>
    </source>
</reference>